<accession>A0A8D8RQJ8</accession>
<protein>
    <submittedName>
        <fullName evidence="1">Uncharacterized protein</fullName>
    </submittedName>
</protein>
<dbReference type="AlphaFoldDB" id="A0A8D8RQJ8"/>
<evidence type="ECO:0000313" key="1">
    <source>
        <dbReference type="EMBL" id="CAG6652737.1"/>
    </source>
</evidence>
<name>A0A8D8RQJ8_9HEMI</name>
<proteinExistence type="predicted"/>
<organism evidence="1">
    <name type="scientific">Cacopsylla melanoneura</name>
    <dbReference type="NCBI Taxonomy" id="428564"/>
    <lineage>
        <taxon>Eukaryota</taxon>
        <taxon>Metazoa</taxon>
        <taxon>Ecdysozoa</taxon>
        <taxon>Arthropoda</taxon>
        <taxon>Hexapoda</taxon>
        <taxon>Insecta</taxon>
        <taxon>Pterygota</taxon>
        <taxon>Neoptera</taxon>
        <taxon>Paraneoptera</taxon>
        <taxon>Hemiptera</taxon>
        <taxon>Sternorrhyncha</taxon>
        <taxon>Psylloidea</taxon>
        <taxon>Psyllidae</taxon>
        <taxon>Psyllinae</taxon>
        <taxon>Cacopsylla</taxon>
    </lineage>
</organism>
<dbReference type="EMBL" id="HBUF01171887">
    <property type="protein sequence ID" value="CAG6652737.1"/>
    <property type="molecule type" value="Transcribed_RNA"/>
</dbReference>
<reference evidence="1" key="1">
    <citation type="submission" date="2021-05" db="EMBL/GenBank/DDBJ databases">
        <authorList>
            <person name="Alioto T."/>
            <person name="Alioto T."/>
            <person name="Gomez Garrido J."/>
        </authorList>
    </citation>
    <scope>NUCLEOTIDE SEQUENCE</scope>
</reference>
<sequence length="216" mass="24042">MILTSSYTINHQSTSRVLVQATISLCTTLNHRVDCRVNHFVVHAHSIITLDHTRTHSQALLQVLVEQIQGQTGASMLFLVVGHDGVHIRQMSGQRTNGFRMLVNEFVLNERADLGIMIDLAETDGLLVNIVSTGRQLLVHIERGGQRVVLADGELFLALQHSFQVIVSEVIVIFKMASSFGVVFDQLNSIFPSFIRQFAVKSFKARSVCLMISKVC</sequence>